<evidence type="ECO:0000256" key="1">
    <source>
        <dbReference type="ARBA" id="ARBA00022737"/>
    </source>
</evidence>
<keyword evidence="2 3" id="KW-0040">ANK repeat</keyword>
<dbReference type="SMART" id="SM00248">
    <property type="entry name" value="ANK"/>
    <property type="match status" value="4"/>
</dbReference>
<reference evidence="5" key="1">
    <citation type="submission" date="2022-01" db="EMBL/GenBank/DDBJ databases">
        <title>Genome Sequence Resource for Two Populations of Ditylenchus destructor, the Migratory Endoparasitic Phytonematode.</title>
        <authorList>
            <person name="Zhang H."/>
            <person name="Lin R."/>
            <person name="Xie B."/>
        </authorList>
    </citation>
    <scope>NUCLEOTIDE SEQUENCE</scope>
    <source>
        <strain evidence="5">BazhouSP</strain>
    </source>
</reference>
<dbReference type="EMBL" id="JAKKPZ010000175">
    <property type="protein sequence ID" value="KAI1699556.1"/>
    <property type="molecule type" value="Genomic_DNA"/>
</dbReference>
<protein>
    <submittedName>
        <fullName evidence="5">Ankyrin repeats (Many copies) domain-containing protein</fullName>
    </submittedName>
</protein>
<dbReference type="AlphaFoldDB" id="A0AAD4QZ61"/>
<comment type="caution">
    <text evidence="5">The sequence shown here is derived from an EMBL/GenBank/DDBJ whole genome shotgun (WGS) entry which is preliminary data.</text>
</comment>
<evidence type="ECO:0000256" key="4">
    <source>
        <dbReference type="SAM" id="MobiDB-lite"/>
    </source>
</evidence>
<proteinExistence type="predicted"/>
<sequence length="234" mass="26373">MVGIKFTLNYLKDYISLHVLVREQESLILSASKGDLAEVQKLLSAGVSINAKQSYYNSILKYTPLQMAAMYGRKDVVKYFLEWKHPTNPFEKVTVNAKTDEKQTALYFAACFGRIDIAQMLFDNGADLNELDSLGIAALDLTIINEDKPMRNFLIKNNANIDAYSNGTDTISITRMQDLRYDMIETLKSHKVETKDKSTGRPKAWNYCKPTQKPAQPASTQPAQQQPVVQPTNP</sequence>
<evidence type="ECO:0000313" key="5">
    <source>
        <dbReference type="EMBL" id="KAI1699556.1"/>
    </source>
</evidence>
<evidence type="ECO:0000256" key="3">
    <source>
        <dbReference type="PROSITE-ProRule" id="PRU00023"/>
    </source>
</evidence>
<dbReference type="PROSITE" id="PS50088">
    <property type="entry name" value="ANK_REPEAT"/>
    <property type="match status" value="1"/>
</dbReference>
<dbReference type="Pfam" id="PF12796">
    <property type="entry name" value="Ank_2"/>
    <property type="match status" value="1"/>
</dbReference>
<dbReference type="Proteomes" id="UP001201812">
    <property type="component" value="Unassembled WGS sequence"/>
</dbReference>
<evidence type="ECO:0000313" key="6">
    <source>
        <dbReference type="Proteomes" id="UP001201812"/>
    </source>
</evidence>
<feature type="region of interest" description="Disordered" evidence="4">
    <location>
        <begin position="193"/>
        <end position="234"/>
    </location>
</feature>
<name>A0AAD4QZ61_9BILA</name>
<dbReference type="PANTHER" id="PTHR24198">
    <property type="entry name" value="ANKYRIN REPEAT AND PROTEIN KINASE DOMAIN-CONTAINING PROTEIN"/>
    <property type="match status" value="1"/>
</dbReference>
<feature type="repeat" description="ANK" evidence="3">
    <location>
        <begin position="101"/>
        <end position="133"/>
    </location>
</feature>
<feature type="compositionally biased region" description="Low complexity" evidence="4">
    <location>
        <begin position="210"/>
        <end position="234"/>
    </location>
</feature>
<dbReference type="PROSITE" id="PS50297">
    <property type="entry name" value="ANK_REP_REGION"/>
    <property type="match status" value="1"/>
</dbReference>
<dbReference type="InterPro" id="IPR002110">
    <property type="entry name" value="Ankyrin_rpt"/>
</dbReference>
<dbReference type="InterPro" id="IPR036770">
    <property type="entry name" value="Ankyrin_rpt-contain_sf"/>
</dbReference>
<dbReference type="SUPFAM" id="SSF48403">
    <property type="entry name" value="Ankyrin repeat"/>
    <property type="match status" value="1"/>
</dbReference>
<dbReference type="GO" id="GO:0005737">
    <property type="term" value="C:cytoplasm"/>
    <property type="evidence" value="ECO:0007669"/>
    <property type="project" value="TreeGrafter"/>
</dbReference>
<gene>
    <name evidence="5" type="ORF">DdX_17261</name>
</gene>
<dbReference type="Gene3D" id="1.25.40.20">
    <property type="entry name" value="Ankyrin repeat-containing domain"/>
    <property type="match status" value="1"/>
</dbReference>
<keyword evidence="1" id="KW-0677">Repeat</keyword>
<dbReference type="PANTHER" id="PTHR24198:SF165">
    <property type="entry name" value="ANKYRIN REPEAT-CONTAINING PROTEIN-RELATED"/>
    <property type="match status" value="1"/>
</dbReference>
<organism evidence="5 6">
    <name type="scientific">Ditylenchus destructor</name>
    <dbReference type="NCBI Taxonomy" id="166010"/>
    <lineage>
        <taxon>Eukaryota</taxon>
        <taxon>Metazoa</taxon>
        <taxon>Ecdysozoa</taxon>
        <taxon>Nematoda</taxon>
        <taxon>Chromadorea</taxon>
        <taxon>Rhabditida</taxon>
        <taxon>Tylenchina</taxon>
        <taxon>Tylenchomorpha</taxon>
        <taxon>Sphaerularioidea</taxon>
        <taxon>Anguinidae</taxon>
        <taxon>Anguininae</taxon>
        <taxon>Ditylenchus</taxon>
    </lineage>
</organism>
<accession>A0AAD4QZ61</accession>
<evidence type="ECO:0000256" key="2">
    <source>
        <dbReference type="ARBA" id="ARBA00023043"/>
    </source>
</evidence>
<keyword evidence="6" id="KW-1185">Reference proteome</keyword>